<comment type="caution">
    <text evidence="1">The sequence shown here is derived from an EMBL/GenBank/DDBJ whole genome shotgun (WGS) entry which is preliminary data.</text>
</comment>
<dbReference type="Proteomes" id="UP000004123">
    <property type="component" value="Unassembled WGS sequence"/>
</dbReference>
<accession>F9DL19</accession>
<sequence length="58" mass="6704">MTEYPNLDLRKAAVYFSAYSRSGACRSFLCRNFAKKMSTCNKETTANMEMIESKYRTS</sequence>
<dbReference type="AlphaFoldDB" id="F9DL19"/>
<proteinExistence type="predicted"/>
<dbReference type="HOGENOM" id="CLU_2975459_0_0_10"/>
<reference evidence="1 2" key="1">
    <citation type="submission" date="2011-04" db="EMBL/GenBank/DDBJ databases">
        <authorList>
            <person name="Muzny D."/>
            <person name="Qin X."/>
            <person name="Deng J."/>
            <person name="Jiang H."/>
            <person name="Liu Y."/>
            <person name="Qu J."/>
            <person name="Song X.-Z."/>
            <person name="Zhang L."/>
            <person name="Thornton R."/>
            <person name="Coyle M."/>
            <person name="Francisco L."/>
            <person name="Jackson L."/>
            <person name="Javaid M."/>
            <person name="Korchina V."/>
            <person name="Kovar C."/>
            <person name="Mata R."/>
            <person name="Mathew T."/>
            <person name="Ngo R."/>
            <person name="Nguyen L."/>
            <person name="Nguyen N."/>
            <person name="Okwuonu G."/>
            <person name="Ongeri F."/>
            <person name="Pham C."/>
            <person name="Simmons D."/>
            <person name="Wilczek-Boney K."/>
            <person name="Hale W."/>
            <person name="Jakkamsetti A."/>
            <person name="Pham P."/>
            <person name="Ruth R."/>
            <person name="San Lucas F."/>
            <person name="Warren J."/>
            <person name="Zhang J."/>
            <person name="Zhao Z."/>
            <person name="Zhou C."/>
            <person name="Zhu D."/>
            <person name="Lee S."/>
            <person name="Bess C."/>
            <person name="Blankenburg K."/>
            <person name="Forbes L."/>
            <person name="Fu Q."/>
            <person name="Gubbala S."/>
            <person name="Hirani K."/>
            <person name="Jayaseelan J.C."/>
            <person name="Lara F."/>
            <person name="Munidasa M."/>
            <person name="Palculict T."/>
            <person name="Patil S."/>
            <person name="Pu L.-L."/>
            <person name="Saada N."/>
            <person name="Tang L."/>
            <person name="Weissenberger G."/>
            <person name="Zhu Y."/>
            <person name="Hemphill L."/>
            <person name="Shang Y."/>
            <person name="Youmans B."/>
            <person name="Ayvaz T."/>
            <person name="Ross M."/>
            <person name="Santibanez J."/>
            <person name="Aqrawi P."/>
            <person name="Gross S."/>
            <person name="Joshi V."/>
            <person name="Fowler G."/>
            <person name="Nazareth L."/>
            <person name="Reid J."/>
            <person name="Worley K."/>
            <person name="Petrosino J."/>
            <person name="Highlander S."/>
            <person name="Gibbs R."/>
        </authorList>
    </citation>
    <scope>NUCLEOTIDE SEQUENCE [LARGE SCALE GENOMIC DNA]</scope>
    <source>
        <strain evidence="1 2">ATCC 700821</strain>
    </source>
</reference>
<evidence type="ECO:0000313" key="1">
    <source>
        <dbReference type="EMBL" id="EGQ13637.1"/>
    </source>
</evidence>
<name>F9DL19_9BACT</name>
<dbReference type="STRING" id="997353.HMPREF9144_2361"/>
<evidence type="ECO:0000313" key="2">
    <source>
        <dbReference type="Proteomes" id="UP000004123"/>
    </source>
</evidence>
<dbReference type="EMBL" id="AFPY01000112">
    <property type="protein sequence ID" value="EGQ13637.1"/>
    <property type="molecule type" value="Genomic_DNA"/>
</dbReference>
<protein>
    <submittedName>
        <fullName evidence="1">Uncharacterized protein</fullName>
    </submittedName>
</protein>
<organism evidence="1 2">
    <name type="scientific">Prevotella pallens ATCC 700821</name>
    <dbReference type="NCBI Taxonomy" id="997353"/>
    <lineage>
        <taxon>Bacteria</taxon>
        <taxon>Pseudomonadati</taxon>
        <taxon>Bacteroidota</taxon>
        <taxon>Bacteroidia</taxon>
        <taxon>Bacteroidales</taxon>
        <taxon>Prevotellaceae</taxon>
        <taxon>Prevotella</taxon>
    </lineage>
</organism>
<gene>
    <name evidence="1" type="ORF">HMPREF9144_2361</name>
</gene>